<sequence length="189" mass="21146">MAALAAAPLRRRARLGVAAGAAGATALLAWWESRRWSLLQAHEDIRARYRDSGAETRLPFYGRDHGYEVDYMMELGLETGDVCRVTYCLAALHAPHAAAAALERWRRERAGVPEAQPPCDEEAVVEVRDGQRWCRHPPRPGPCWAPWWPGREPGATTRYSDWLAWPGLAEVRVYPASAKGRQSASFNVR</sequence>
<protein>
    <submittedName>
        <fullName evidence="2">Uncharacterized protein</fullName>
    </submittedName>
</protein>
<feature type="transmembrane region" description="Helical" evidence="1">
    <location>
        <begin position="12"/>
        <end position="31"/>
    </location>
</feature>
<name>A0A7S4SVQ7_9DINO</name>
<evidence type="ECO:0000313" key="2">
    <source>
        <dbReference type="EMBL" id="CAE4657637.1"/>
    </source>
</evidence>
<proteinExistence type="predicted"/>
<evidence type="ECO:0000256" key="1">
    <source>
        <dbReference type="SAM" id="Phobius"/>
    </source>
</evidence>
<gene>
    <name evidence="2" type="ORF">AMON00008_LOCUS57623</name>
</gene>
<dbReference type="AlphaFoldDB" id="A0A7S4SVQ7"/>
<keyword evidence="1" id="KW-1133">Transmembrane helix</keyword>
<dbReference type="EMBL" id="HBNR01080646">
    <property type="protein sequence ID" value="CAE4657637.1"/>
    <property type="molecule type" value="Transcribed_RNA"/>
</dbReference>
<organism evidence="2">
    <name type="scientific">Alexandrium monilatum</name>
    <dbReference type="NCBI Taxonomy" id="311494"/>
    <lineage>
        <taxon>Eukaryota</taxon>
        <taxon>Sar</taxon>
        <taxon>Alveolata</taxon>
        <taxon>Dinophyceae</taxon>
        <taxon>Gonyaulacales</taxon>
        <taxon>Pyrocystaceae</taxon>
        <taxon>Alexandrium</taxon>
    </lineage>
</organism>
<keyword evidence="1" id="KW-0812">Transmembrane</keyword>
<keyword evidence="1" id="KW-0472">Membrane</keyword>
<reference evidence="2" key="1">
    <citation type="submission" date="2021-01" db="EMBL/GenBank/DDBJ databases">
        <authorList>
            <person name="Corre E."/>
            <person name="Pelletier E."/>
            <person name="Niang G."/>
            <person name="Scheremetjew M."/>
            <person name="Finn R."/>
            <person name="Kale V."/>
            <person name="Holt S."/>
            <person name="Cochrane G."/>
            <person name="Meng A."/>
            <person name="Brown T."/>
            <person name="Cohen L."/>
        </authorList>
    </citation>
    <scope>NUCLEOTIDE SEQUENCE</scope>
    <source>
        <strain evidence="2">CCMP3105</strain>
    </source>
</reference>
<accession>A0A7S4SVQ7</accession>